<evidence type="ECO:0000256" key="1">
    <source>
        <dbReference type="ARBA" id="ARBA00022679"/>
    </source>
</evidence>
<dbReference type="Proteomes" id="UP000186455">
    <property type="component" value="Unassembled WGS sequence"/>
</dbReference>
<dbReference type="Gene3D" id="3.40.630.30">
    <property type="match status" value="1"/>
</dbReference>
<dbReference type="SUPFAM" id="SSF55729">
    <property type="entry name" value="Acyl-CoA N-acyltransferases (Nat)"/>
    <property type="match status" value="1"/>
</dbReference>
<dbReference type="PANTHER" id="PTHR43877">
    <property type="entry name" value="AMINOALKYLPHOSPHONATE N-ACETYLTRANSFERASE-RELATED-RELATED"/>
    <property type="match status" value="1"/>
</dbReference>
<feature type="region of interest" description="Disordered" evidence="3">
    <location>
        <begin position="199"/>
        <end position="223"/>
    </location>
</feature>
<dbReference type="Pfam" id="PF00583">
    <property type="entry name" value="Acetyltransf_1"/>
    <property type="match status" value="1"/>
</dbReference>
<dbReference type="PROSITE" id="PS51186">
    <property type="entry name" value="GNAT"/>
    <property type="match status" value="1"/>
</dbReference>
<keyword evidence="1" id="KW-0808">Transferase</keyword>
<feature type="compositionally biased region" description="Gly residues" evidence="3">
    <location>
        <begin position="200"/>
        <end position="216"/>
    </location>
</feature>
<evidence type="ECO:0000256" key="2">
    <source>
        <dbReference type="ARBA" id="ARBA00023315"/>
    </source>
</evidence>
<dbReference type="PANTHER" id="PTHR43877:SF2">
    <property type="entry name" value="AMINOALKYLPHOSPHONATE N-ACETYLTRANSFERASE-RELATED"/>
    <property type="match status" value="1"/>
</dbReference>
<reference evidence="5 6" key="1">
    <citation type="submission" date="2015-06" db="EMBL/GenBank/DDBJ databases">
        <title>Cloning and characterization of the uncialamcin biosynthetic gene cluster.</title>
        <authorList>
            <person name="Yan X."/>
            <person name="Huang T."/>
            <person name="Ge H."/>
            <person name="Shen B."/>
        </authorList>
    </citation>
    <scope>NUCLEOTIDE SEQUENCE [LARGE SCALE GENOMIC DNA]</scope>
    <source>
        <strain evidence="5 6">DCA2648</strain>
    </source>
</reference>
<proteinExistence type="predicted"/>
<evidence type="ECO:0000256" key="3">
    <source>
        <dbReference type="SAM" id="MobiDB-lite"/>
    </source>
</evidence>
<protein>
    <recommendedName>
        <fullName evidence="4">N-acetyltransferase domain-containing protein</fullName>
    </recommendedName>
</protein>
<dbReference type="InterPro" id="IPR000182">
    <property type="entry name" value="GNAT_dom"/>
</dbReference>
<name>A0A1Q4VCG2_9ACTN</name>
<dbReference type="InterPro" id="IPR050832">
    <property type="entry name" value="Bact_Acetyltransf"/>
</dbReference>
<dbReference type="GO" id="GO:0016747">
    <property type="term" value="F:acyltransferase activity, transferring groups other than amino-acyl groups"/>
    <property type="evidence" value="ECO:0007669"/>
    <property type="project" value="InterPro"/>
</dbReference>
<evidence type="ECO:0000313" key="5">
    <source>
        <dbReference type="EMBL" id="OKH95449.1"/>
    </source>
</evidence>
<dbReference type="InterPro" id="IPR016181">
    <property type="entry name" value="Acyl_CoA_acyltransferase"/>
</dbReference>
<accession>A0A1Q4VCG2</accession>
<evidence type="ECO:0000259" key="4">
    <source>
        <dbReference type="PROSITE" id="PS51186"/>
    </source>
</evidence>
<dbReference type="CDD" id="cd04301">
    <property type="entry name" value="NAT_SF"/>
    <property type="match status" value="1"/>
</dbReference>
<comment type="caution">
    <text evidence="5">The sequence shown here is derived from an EMBL/GenBank/DDBJ whole genome shotgun (WGS) entry which is preliminary data.</text>
</comment>
<feature type="domain" description="N-acetyltransferase" evidence="4">
    <location>
        <begin position="31"/>
        <end position="182"/>
    </location>
</feature>
<gene>
    <name evidence="5" type="ORF">AB852_00915</name>
</gene>
<dbReference type="RefSeq" id="WP_079184208.1">
    <property type="nucleotide sequence ID" value="NZ_LFBV01000001.1"/>
</dbReference>
<organism evidence="5 6">
    <name type="scientific">Streptomyces uncialis</name>
    <dbReference type="NCBI Taxonomy" id="1048205"/>
    <lineage>
        <taxon>Bacteria</taxon>
        <taxon>Bacillati</taxon>
        <taxon>Actinomycetota</taxon>
        <taxon>Actinomycetes</taxon>
        <taxon>Kitasatosporales</taxon>
        <taxon>Streptomycetaceae</taxon>
        <taxon>Streptomyces</taxon>
    </lineage>
</organism>
<dbReference type="EMBL" id="LFBV01000001">
    <property type="protein sequence ID" value="OKH95449.1"/>
    <property type="molecule type" value="Genomic_DNA"/>
</dbReference>
<sequence>MTGGRTAVTADVSRLRTGGELLAAAGPLADLLLDTVHAGASLGFLESLDRTDAAEFWRDQVSAVDSGLLAVWMARDAGGVTGTIGVRFGDKPNGRHRAEIVKLMVHRRARGQGLGRALLTAAEEGATRRGTRLLHLDTETGSPAERLYRAAGWERAGTIPDYAADPYGKLHPTTLYYKRTGAAGVGGGAEAIAASAGAGAAVGGTDPGAPRGGSGARTGAPYA</sequence>
<keyword evidence="6" id="KW-1185">Reference proteome</keyword>
<dbReference type="STRING" id="1048205.AB852_00915"/>
<evidence type="ECO:0000313" key="6">
    <source>
        <dbReference type="Proteomes" id="UP000186455"/>
    </source>
</evidence>
<dbReference type="AlphaFoldDB" id="A0A1Q4VCG2"/>
<keyword evidence="2" id="KW-0012">Acyltransferase</keyword>